<reference evidence="2 3" key="1">
    <citation type="submission" date="2021-03" db="EMBL/GenBank/DDBJ databases">
        <title>Antimicrobial resistance genes in bacteria isolated from Japanese honey, and their potential for conferring macrolide and lincosamide resistance in the American foulbrood pathogen Paenibacillus larvae.</title>
        <authorList>
            <person name="Okamoto M."/>
            <person name="Kumagai M."/>
            <person name="Kanamori H."/>
            <person name="Takamatsu D."/>
        </authorList>
    </citation>
    <scope>NUCLEOTIDE SEQUENCE [LARGE SCALE GENOMIC DNA]</scope>
    <source>
        <strain evidence="2 3">J34TS1</strain>
    </source>
</reference>
<dbReference type="CDD" id="cd24007">
    <property type="entry name" value="ASKHA_NBD_eukNAGK-like"/>
    <property type="match status" value="1"/>
</dbReference>
<evidence type="ECO:0000313" key="3">
    <source>
        <dbReference type="Proteomes" id="UP000682811"/>
    </source>
</evidence>
<accession>A0A920CS15</accession>
<gene>
    <name evidence="2" type="primary">murK_2</name>
    <name evidence="2" type="ORF">J34TS1_16370</name>
</gene>
<proteinExistence type="predicted"/>
<keyword evidence="3" id="KW-1185">Reference proteome</keyword>
<dbReference type="Pfam" id="PF01869">
    <property type="entry name" value="BcrAD_BadFG"/>
    <property type="match status" value="1"/>
</dbReference>
<protein>
    <submittedName>
        <fullName evidence="2">N-acetylmuramic acid/N-acetylglucosamine kinase</fullName>
    </submittedName>
</protein>
<dbReference type="AlphaFoldDB" id="A0A920CS15"/>
<dbReference type="GO" id="GO:0016301">
    <property type="term" value="F:kinase activity"/>
    <property type="evidence" value="ECO:0007669"/>
    <property type="project" value="UniProtKB-KW"/>
</dbReference>
<dbReference type="PANTHER" id="PTHR43190:SF3">
    <property type="entry name" value="N-ACETYL-D-GLUCOSAMINE KINASE"/>
    <property type="match status" value="1"/>
</dbReference>
<dbReference type="InterPro" id="IPR043129">
    <property type="entry name" value="ATPase_NBD"/>
</dbReference>
<feature type="domain" description="ATPase BadF/BadG/BcrA/BcrD type" evidence="1">
    <location>
        <begin position="10"/>
        <end position="307"/>
    </location>
</feature>
<keyword evidence="2" id="KW-0808">Transferase</keyword>
<dbReference type="InterPro" id="IPR002731">
    <property type="entry name" value="ATPase_BadF"/>
</dbReference>
<dbReference type="InterPro" id="IPR052519">
    <property type="entry name" value="Euk-type_GlcNAc_Kinase"/>
</dbReference>
<dbReference type="PANTHER" id="PTHR43190">
    <property type="entry name" value="N-ACETYL-D-GLUCOSAMINE KINASE"/>
    <property type="match status" value="1"/>
</dbReference>
<evidence type="ECO:0000259" key="1">
    <source>
        <dbReference type="Pfam" id="PF01869"/>
    </source>
</evidence>
<organism evidence="2 3">
    <name type="scientific">Paenibacillus azoreducens</name>
    <dbReference type="NCBI Taxonomy" id="116718"/>
    <lineage>
        <taxon>Bacteria</taxon>
        <taxon>Bacillati</taxon>
        <taxon>Bacillota</taxon>
        <taxon>Bacilli</taxon>
        <taxon>Bacillales</taxon>
        <taxon>Paenibacillaceae</taxon>
        <taxon>Paenibacillus</taxon>
    </lineage>
</organism>
<dbReference type="Proteomes" id="UP000682811">
    <property type="component" value="Unassembled WGS sequence"/>
</dbReference>
<sequence>MTATVPLLAVDGGGTKCLAVFADTEGRMLASGRAGSCNYQGAGREPAALELTRAIQEAKRQLAVSAAVGNKPPESDVESASLAQKETANITEDGPLHVTCAVFGVAGLDTEHDRQVIEGMVREALARTEVTADRIFVENDGVAALLGATGGAPGILIIAGTGSIMFGINDQGKSARSGGWGHRIGDEGSGYWIGKQAINAVLRGFDGRGSHTALTGKLLRHLGLRTEEELFNWVYSAEYSVNKTAELARYVSEAEQEGDEIACLILETAADELFLGARSVMSKLGMATASFTVILQGGVLQNNPLVRNRLAAAFRSVSPLALIDEAKKEPIYGVIAQGLQLLRHGN</sequence>
<comment type="caution">
    <text evidence="2">The sequence shown here is derived from an EMBL/GenBank/DDBJ whole genome shotgun (WGS) entry which is preliminary data.</text>
</comment>
<evidence type="ECO:0000313" key="2">
    <source>
        <dbReference type="EMBL" id="GIO46872.1"/>
    </source>
</evidence>
<name>A0A920CS15_9BACL</name>
<dbReference type="EMBL" id="BORT01000005">
    <property type="protein sequence ID" value="GIO46872.1"/>
    <property type="molecule type" value="Genomic_DNA"/>
</dbReference>
<dbReference type="SUPFAM" id="SSF53067">
    <property type="entry name" value="Actin-like ATPase domain"/>
    <property type="match status" value="2"/>
</dbReference>
<keyword evidence="2" id="KW-0418">Kinase</keyword>
<dbReference type="Gene3D" id="3.30.420.40">
    <property type="match status" value="2"/>
</dbReference>